<proteinExistence type="predicted"/>
<sequence>MFSLESIIISEGSLRNNLSGSGFSIRGSRPVGFGIDHSIFTVSGIAADFCAVIEIPATGNQIIETDFTINRKTFGDKIKFLVKPNGSFDGIEIIQLVTGRSQVHQRRLVITSLCTELSVRSDVWKQIGSCPEKTGKELLFVGVCNTNISHLLNSVGQIDGHRGGF</sequence>
<organism evidence="1">
    <name type="scientific">bioreactor metagenome</name>
    <dbReference type="NCBI Taxonomy" id="1076179"/>
    <lineage>
        <taxon>unclassified sequences</taxon>
        <taxon>metagenomes</taxon>
        <taxon>ecological metagenomes</taxon>
    </lineage>
</organism>
<protein>
    <submittedName>
        <fullName evidence="1">Uncharacterized protein</fullName>
    </submittedName>
</protein>
<dbReference type="AlphaFoldDB" id="A0A645EF01"/>
<comment type="caution">
    <text evidence="1">The sequence shown here is derived from an EMBL/GenBank/DDBJ whole genome shotgun (WGS) entry which is preliminary data.</text>
</comment>
<gene>
    <name evidence="1" type="ORF">SDC9_147821</name>
</gene>
<reference evidence="1" key="1">
    <citation type="submission" date="2019-08" db="EMBL/GenBank/DDBJ databases">
        <authorList>
            <person name="Kucharzyk K."/>
            <person name="Murdoch R.W."/>
            <person name="Higgins S."/>
            <person name="Loffler F."/>
        </authorList>
    </citation>
    <scope>NUCLEOTIDE SEQUENCE</scope>
</reference>
<evidence type="ECO:0000313" key="1">
    <source>
        <dbReference type="EMBL" id="MPN00625.1"/>
    </source>
</evidence>
<accession>A0A645EF01</accession>
<name>A0A645EF01_9ZZZZ</name>
<dbReference type="EMBL" id="VSSQ01046658">
    <property type="protein sequence ID" value="MPN00625.1"/>
    <property type="molecule type" value="Genomic_DNA"/>
</dbReference>